<proteinExistence type="predicted"/>
<dbReference type="OrthoDB" id="9765158at2"/>
<dbReference type="RefSeq" id="WP_078736610.1">
    <property type="nucleotide sequence ID" value="NZ_FUXE01000005.1"/>
</dbReference>
<dbReference type="AlphaFoldDB" id="A0A1T4M665"/>
<sequence length="190" mass="22691">MVQKINSQRSLRRERDCKVHFRLGENKGLASIKVCGYPELKRIYPRVEWVSGRRRWREIFYPNKKIKNPPLIFGGWFYLKAIEGIEKNLLTSIIINEKHIRNRKNKSYIKPFSEKWVVGIYFPKGKDTFKDKFDEKLADLIGPRPNIDIDPYFPWGIIIPRLLYRPDIRKEKGLIFLSPQKNYLNAKKQI</sequence>
<protein>
    <submittedName>
        <fullName evidence="1">Uncharacterized protein</fullName>
    </submittedName>
</protein>
<dbReference type="Proteomes" id="UP000190121">
    <property type="component" value="Unassembled WGS sequence"/>
</dbReference>
<reference evidence="2" key="1">
    <citation type="submission" date="2017-02" db="EMBL/GenBank/DDBJ databases">
        <authorList>
            <person name="Varghese N."/>
            <person name="Submissions S."/>
        </authorList>
    </citation>
    <scope>NUCLEOTIDE SEQUENCE [LARGE SCALE GENOMIC DNA]</scope>
    <source>
        <strain evidence="2">ATCC 51356</strain>
    </source>
</reference>
<organism evidence="1 2">
    <name type="scientific">Porphyromonas circumdentaria</name>
    <dbReference type="NCBI Taxonomy" id="29524"/>
    <lineage>
        <taxon>Bacteria</taxon>
        <taxon>Pseudomonadati</taxon>
        <taxon>Bacteroidota</taxon>
        <taxon>Bacteroidia</taxon>
        <taxon>Bacteroidales</taxon>
        <taxon>Porphyromonadaceae</taxon>
        <taxon>Porphyromonas</taxon>
    </lineage>
</organism>
<gene>
    <name evidence="1" type="ORF">SAMN02745171_00656</name>
</gene>
<accession>A0A1T4M665</accession>
<dbReference type="EMBL" id="FUXE01000005">
    <property type="protein sequence ID" value="SJZ62395.1"/>
    <property type="molecule type" value="Genomic_DNA"/>
</dbReference>
<evidence type="ECO:0000313" key="1">
    <source>
        <dbReference type="EMBL" id="SJZ62395.1"/>
    </source>
</evidence>
<keyword evidence="2" id="KW-1185">Reference proteome</keyword>
<evidence type="ECO:0000313" key="2">
    <source>
        <dbReference type="Proteomes" id="UP000190121"/>
    </source>
</evidence>
<name>A0A1T4M665_9PORP</name>